<dbReference type="STRING" id="1055526.BKIR_c22_0109"/>
<dbReference type="InterPro" id="IPR003593">
    <property type="entry name" value="AAA+_ATPase"/>
</dbReference>
<comment type="caution">
    <text evidence="16">The sequence shown here is derived from an EMBL/GenBank/DDBJ whole genome shotgun (WGS) entry which is preliminary data.</text>
</comment>
<name>G4M9Y8_9BURK</name>
<dbReference type="InterPro" id="IPR013765">
    <property type="entry name" value="DNA_recomb/repair_RecA"/>
</dbReference>
<dbReference type="SMART" id="SM00382">
    <property type="entry name" value="AAA"/>
    <property type="match status" value="1"/>
</dbReference>
<dbReference type="PROSITE" id="PS00321">
    <property type="entry name" value="RECA_1"/>
    <property type="match status" value="1"/>
</dbReference>
<keyword evidence="3 12" id="KW-0547">Nucleotide-binding</keyword>
<evidence type="ECO:0000256" key="13">
    <source>
        <dbReference type="RuleBase" id="RU004527"/>
    </source>
</evidence>
<dbReference type="GO" id="GO:0140664">
    <property type="term" value="F:ATP-dependent DNA damage sensor activity"/>
    <property type="evidence" value="ECO:0007669"/>
    <property type="project" value="InterPro"/>
</dbReference>
<evidence type="ECO:0000256" key="10">
    <source>
        <dbReference type="ARBA" id="ARBA00025580"/>
    </source>
</evidence>
<dbReference type="InterPro" id="IPR049261">
    <property type="entry name" value="RecA-like_C"/>
</dbReference>
<feature type="binding site" evidence="12">
    <location>
        <begin position="76"/>
        <end position="83"/>
    </location>
    <ligand>
        <name>ATP</name>
        <dbReference type="ChEBI" id="CHEBI:30616"/>
    </ligand>
</feature>
<reference evidence="16 17" key="2">
    <citation type="submission" date="2011-10" db="EMBL/GenBank/DDBJ databases">
        <title>Draft genome sequence of Candidatus Burkholderia kirkii.</title>
        <authorList>
            <person name="Carlier A.L."/>
            <person name="Eberl L."/>
        </authorList>
    </citation>
    <scope>NUCLEOTIDE SEQUENCE [LARGE SCALE GENOMIC DNA]</scope>
    <source>
        <strain evidence="16 17">UZHbot1</strain>
    </source>
</reference>
<dbReference type="InterPro" id="IPR020588">
    <property type="entry name" value="RecA_ATP-bd"/>
</dbReference>
<evidence type="ECO:0000256" key="8">
    <source>
        <dbReference type="ARBA" id="ARBA00023204"/>
    </source>
</evidence>
<dbReference type="EMBL" id="CAFE01000140">
    <property type="protein sequence ID" value="CCD37967.1"/>
    <property type="molecule type" value="Genomic_DNA"/>
</dbReference>
<evidence type="ECO:0000256" key="4">
    <source>
        <dbReference type="ARBA" id="ARBA00022763"/>
    </source>
</evidence>
<dbReference type="InterPro" id="IPR027417">
    <property type="entry name" value="P-loop_NTPase"/>
</dbReference>
<dbReference type="AlphaFoldDB" id="G4M9Y8"/>
<comment type="subcellular location">
    <subcellularLocation>
        <location evidence="12">Cytoplasm</location>
    </subcellularLocation>
</comment>
<evidence type="ECO:0000256" key="1">
    <source>
        <dbReference type="ARBA" id="ARBA00009391"/>
    </source>
</evidence>
<dbReference type="SUPFAM" id="SSF54752">
    <property type="entry name" value="RecA protein, C-terminal domain"/>
    <property type="match status" value="1"/>
</dbReference>
<keyword evidence="17" id="KW-1185">Reference proteome</keyword>
<evidence type="ECO:0000256" key="7">
    <source>
        <dbReference type="ARBA" id="ARBA00023172"/>
    </source>
</evidence>
<dbReference type="HOGENOM" id="CLU_040469_3_2_4"/>
<organism evidence="16 17">
    <name type="scientific">Candidatus Paraburkholderia kirkii UZHbot1</name>
    <dbReference type="NCBI Taxonomy" id="1055526"/>
    <lineage>
        <taxon>Bacteria</taxon>
        <taxon>Pseudomonadati</taxon>
        <taxon>Pseudomonadota</taxon>
        <taxon>Betaproteobacteria</taxon>
        <taxon>Burkholderiales</taxon>
        <taxon>Burkholderiaceae</taxon>
        <taxon>Paraburkholderia</taxon>
    </lineage>
</organism>
<dbReference type="FunFam" id="3.40.50.300:FF:000087">
    <property type="entry name" value="Recombinase RecA"/>
    <property type="match status" value="1"/>
</dbReference>
<evidence type="ECO:0000256" key="6">
    <source>
        <dbReference type="ARBA" id="ARBA00023125"/>
    </source>
</evidence>
<keyword evidence="12" id="KW-0963">Cytoplasm</keyword>
<evidence type="ECO:0000256" key="9">
    <source>
        <dbReference type="ARBA" id="ARBA00023236"/>
    </source>
</evidence>
<dbReference type="PANTHER" id="PTHR45900:SF1">
    <property type="entry name" value="MITOCHONDRIAL DNA REPAIR PROTEIN RECA HOMOLOG-RELATED"/>
    <property type="match status" value="1"/>
</dbReference>
<feature type="domain" description="RecA family profile 1" evidence="14">
    <location>
        <begin position="46"/>
        <end position="205"/>
    </location>
</feature>
<dbReference type="InterPro" id="IPR020584">
    <property type="entry name" value="DNA_recomb/repair_RecA_CS"/>
</dbReference>
<keyword evidence="6 12" id="KW-0238">DNA-binding</keyword>
<evidence type="ECO:0000256" key="2">
    <source>
        <dbReference type="ARBA" id="ARBA00015553"/>
    </source>
</evidence>
<dbReference type="Gene3D" id="3.40.50.300">
    <property type="entry name" value="P-loop containing nucleotide triphosphate hydrolases"/>
    <property type="match status" value="1"/>
</dbReference>
<dbReference type="GO" id="GO:0003684">
    <property type="term" value="F:damaged DNA binding"/>
    <property type="evidence" value="ECO:0007669"/>
    <property type="project" value="UniProtKB-UniRule"/>
</dbReference>
<dbReference type="Pfam" id="PF00154">
    <property type="entry name" value="RecA_N"/>
    <property type="match status" value="1"/>
</dbReference>
<keyword evidence="8 12" id="KW-0234">DNA repair</keyword>
<evidence type="ECO:0000313" key="16">
    <source>
        <dbReference type="EMBL" id="CCD37967.1"/>
    </source>
</evidence>
<keyword evidence="5 12" id="KW-0067">ATP-binding</keyword>
<evidence type="ECO:0000313" key="17">
    <source>
        <dbReference type="Proteomes" id="UP000003511"/>
    </source>
</evidence>
<dbReference type="InterPro" id="IPR049428">
    <property type="entry name" value="RecA-like_N"/>
</dbReference>
<evidence type="ECO:0000256" key="12">
    <source>
        <dbReference type="HAMAP-Rule" id="MF_00268"/>
    </source>
</evidence>
<comment type="similarity">
    <text evidence="1 12 13">Belongs to the RecA family.</text>
</comment>
<dbReference type="PROSITE" id="PS50163">
    <property type="entry name" value="RECA_3"/>
    <property type="match status" value="1"/>
</dbReference>
<evidence type="ECO:0000256" key="3">
    <source>
        <dbReference type="ARBA" id="ARBA00022741"/>
    </source>
</evidence>
<comment type="function">
    <text evidence="10 12">Can catalyze the hydrolysis of ATP in the presence of single-stranded DNA, the ATP-dependent uptake of single-stranded DNA by duplex DNA, and the ATP-dependent hybridization of homologous single-stranded DNAs. It interacts with LexA causing its activation and leading to its autocatalytic cleavage.</text>
</comment>
<keyword evidence="9 12" id="KW-0742">SOS response</keyword>
<accession>G4M9Y8</accession>
<dbReference type="GO" id="GO:0006310">
    <property type="term" value="P:DNA recombination"/>
    <property type="evidence" value="ECO:0007669"/>
    <property type="project" value="UniProtKB-UniRule"/>
</dbReference>
<dbReference type="Pfam" id="PF21096">
    <property type="entry name" value="RecA_C"/>
    <property type="match status" value="1"/>
</dbReference>
<dbReference type="HAMAP" id="MF_00268">
    <property type="entry name" value="RecA"/>
    <property type="match status" value="1"/>
</dbReference>
<dbReference type="GO" id="GO:0003697">
    <property type="term" value="F:single-stranded DNA binding"/>
    <property type="evidence" value="ECO:0007669"/>
    <property type="project" value="UniProtKB-UniRule"/>
</dbReference>
<dbReference type="GO" id="GO:0005524">
    <property type="term" value="F:ATP binding"/>
    <property type="evidence" value="ECO:0007669"/>
    <property type="project" value="UniProtKB-UniRule"/>
</dbReference>
<protein>
    <recommendedName>
        <fullName evidence="2 12">Protein RecA</fullName>
    </recommendedName>
    <alternativeName>
        <fullName evidence="11 12">Recombinase A</fullName>
    </alternativeName>
</protein>
<sequence length="356" mass="38084">MEESKKGPAGMTAEKSKALAAALSQIEKQFGKGSIMRLGAGEAVEDIQVVSTGSLGLDIALGVGGLPRGRVVEIYGPESSGKTTLTLQVIAEMQKLGGTAAFIDAEHALDVQYAGKLGVNVPELLISQPDTGEQALEIADALVRSGSIDMIVIDSVAALVPKAEIEGEMGDSLPGLQARLMSQALRKLTGTIKRTNCLVIFINQIRMKIGVMFGNPETTTGGNALKFYSSVRLDIRRIGSIKKNNEVIGNETRVKVVKNKVSPPFREAIFDILYVEGISRQGEIIDLGVQAKLIDKAGAWYSYNGDRIGQGKDNAREFLRENPDIAREIENKIRESLGVAAMSEAVVADAEVADDE</sequence>
<reference evidence="16 17" key="1">
    <citation type="submission" date="2011-09" db="EMBL/GenBank/DDBJ databases">
        <authorList>
            <person name="Carlier A."/>
        </authorList>
    </citation>
    <scope>NUCLEOTIDE SEQUENCE [LARGE SCALE GENOMIC DNA]</scope>
    <source>
        <strain evidence="16 17">UZHbot1</strain>
    </source>
</reference>
<evidence type="ECO:0000256" key="5">
    <source>
        <dbReference type="ARBA" id="ARBA00022840"/>
    </source>
</evidence>
<dbReference type="SUPFAM" id="SSF52540">
    <property type="entry name" value="P-loop containing nucleoside triphosphate hydrolases"/>
    <property type="match status" value="1"/>
</dbReference>
<keyword evidence="4 12" id="KW-0227">DNA damage</keyword>
<dbReference type="PANTHER" id="PTHR45900">
    <property type="entry name" value="RECA"/>
    <property type="match status" value="1"/>
</dbReference>
<evidence type="ECO:0000259" key="14">
    <source>
        <dbReference type="PROSITE" id="PS50162"/>
    </source>
</evidence>
<dbReference type="InterPro" id="IPR020587">
    <property type="entry name" value="RecA_monomer-monomer_interface"/>
</dbReference>
<dbReference type="InterPro" id="IPR023400">
    <property type="entry name" value="RecA_C_sf"/>
</dbReference>
<dbReference type="CDD" id="cd00983">
    <property type="entry name" value="RecA"/>
    <property type="match status" value="1"/>
</dbReference>
<dbReference type="PROSITE" id="PS50162">
    <property type="entry name" value="RECA_2"/>
    <property type="match status" value="1"/>
</dbReference>
<dbReference type="GO" id="GO:0005829">
    <property type="term" value="C:cytosol"/>
    <property type="evidence" value="ECO:0007669"/>
    <property type="project" value="TreeGrafter"/>
</dbReference>
<dbReference type="NCBIfam" id="TIGR02012">
    <property type="entry name" value="tigrfam_recA"/>
    <property type="match status" value="1"/>
</dbReference>
<evidence type="ECO:0000259" key="15">
    <source>
        <dbReference type="PROSITE" id="PS50163"/>
    </source>
</evidence>
<dbReference type="Proteomes" id="UP000003511">
    <property type="component" value="Unassembled WGS sequence"/>
</dbReference>
<proteinExistence type="inferred from homology"/>
<dbReference type="GO" id="GO:0006281">
    <property type="term" value="P:DNA repair"/>
    <property type="evidence" value="ECO:0007669"/>
    <property type="project" value="UniProtKB-UniRule"/>
</dbReference>
<keyword evidence="7 12" id="KW-0233">DNA recombination</keyword>
<gene>
    <name evidence="12" type="primary">recA</name>
    <name evidence="16" type="ORF">BKIR_c22_0109</name>
</gene>
<dbReference type="PRINTS" id="PR00142">
    <property type="entry name" value="RECA"/>
</dbReference>
<dbReference type="GO" id="GO:0009432">
    <property type="term" value="P:SOS response"/>
    <property type="evidence" value="ECO:0007669"/>
    <property type="project" value="UniProtKB-UniRule"/>
</dbReference>
<evidence type="ECO:0000256" key="11">
    <source>
        <dbReference type="ARBA" id="ARBA00033319"/>
    </source>
</evidence>
<feature type="domain" description="RecA family profile 2" evidence="15">
    <location>
        <begin position="210"/>
        <end position="283"/>
    </location>
</feature>